<evidence type="ECO:0000313" key="3">
    <source>
        <dbReference type="Proteomes" id="UP000823561"/>
    </source>
</evidence>
<dbReference type="EMBL" id="JADWDJ010000022">
    <property type="protein sequence ID" value="KAG5263251.1"/>
    <property type="molecule type" value="Genomic_DNA"/>
</dbReference>
<evidence type="ECO:0008006" key="4">
    <source>
        <dbReference type="Google" id="ProtNLM"/>
    </source>
</evidence>
<evidence type="ECO:0000313" key="2">
    <source>
        <dbReference type="EMBL" id="KAG5263251.1"/>
    </source>
</evidence>
<keyword evidence="3" id="KW-1185">Reference proteome</keyword>
<dbReference type="Proteomes" id="UP000823561">
    <property type="component" value="Chromosome 22"/>
</dbReference>
<protein>
    <recommendedName>
        <fullName evidence="4">Rhodopsin</fullName>
    </recommendedName>
</protein>
<proteinExistence type="predicted"/>
<organism evidence="2 3">
    <name type="scientific">Alosa alosa</name>
    <name type="common">allis shad</name>
    <dbReference type="NCBI Taxonomy" id="278164"/>
    <lineage>
        <taxon>Eukaryota</taxon>
        <taxon>Metazoa</taxon>
        <taxon>Chordata</taxon>
        <taxon>Craniata</taxon>
        <taxon>Vertebrata</taxon>
        <taxon>Euteleostomi</taxon>
        <taxon>Actinopterygii</taxon>
        <taxon>Neopterygii</taxon>
        <taxon>Teleostei</taxon>
        <taxon>Clupei</taxon>
        <taxon>Clupeiformes</taxon>
        <taxon>Clupeoidei</taxon>
        <taxon>Clupeidae</taxon>
        <taxon>Alosa</taxon>
    </lineage>
</organism>
<feature type="region of interest" description="Disordered" evidence="1">
    <location>
        <begin position="68"/>
        <end position="89"/>
    </location>
</feature>
<name>A0AAV6FN86_9TELE</name>
<comment type="caution">
    <text evidence="2">The sequence shown here is derived from an EMBL/GenBank/DDBJ whole genome shotgun (WGS) entry which is preliminary data.</text>
</comment>
<sequence length="112" mass="12123">MPGEPPGFHLPGEPPGFYMPGEPPGFRLPGEPPGFYVPEEPPHGSSSDLVLGSPLLLHMIVYFPTRASTHQTSLPTRRPAPGPTHLSSSWAQPAVWVRCRWGSGCHVCSQCQ</sequence>
<evidence type="ECO:0000256" key="1">
    <source>
        <dbReference type="SAM" id="MobiDB-lite"/>
    </source>
</evidence>
<accession>A0AAV6FN86</accession>
<feature type="region of interest" description="Disordered" evidence="1">
    <location>
        <begin position="1"/>
        <end position="43"/>
    </location>
</feature>
<dbReference type="AlphaFoldDB" id="A0AAV6FN86"/>
<gene>
    <name evidence="2" type="ORF">AALO_G00284290</name>
</gene>
<reference evidence="2" key="1">
    <citation type="submission" date="2020-10" db="EMBL/GenBank/DDBJ databases">
        <title>Chromosome-scale genome assembly of the Allis shad, Alosa alosa.</title>
        <authorList>
            <person name="Margot Z."/>
            <person name="Christophe K."/>
            <person name="Cabau C."/>
            <person name="Louis A."/>
            <person name="Berthelot C."/>
            <person name="Parey E."/>
            <person name="Roest Crollius H."/>
            <person name="Montfort J."/>
            <person name="Robinson-Rechavi M."/>
            <person name="Bucao C."/>
            <person name="Bouchez O."/>
            <person name="Gislard M."/>
            <person name="Lluch J."/>
            <person name="Milhes M."/>
            <person name="Lampietro C."/>
            <person name="Lopez Roques C."/>
            <person name="Donnadieu C."/>
            <person name="Braasch I."/>
            <person name="Desvignes T."/>
            <person name="Postlethwait J."/>
            <person name="Bobe J."/>
            <person name="Guiguen Y."/>
        </authorList>
    </citation>
    <scope>NUCLEOTIDE SEQUENCE</scope>
    <source>
        <strain evidence="2">M-15738</strain>
        <tissue evidence="2">Blood</tissue>
    </source>
</reference>